<dbReference type="PROSITE" id="PS51186">
    <property type="entry name" value="GNAT"/>
    <property type="match status" value="1"/>
</dbReference>
<evidence type="ECO:0000313" key="1">
    <source>
        <dbReference type="EMBL" id="AKM09091.1"/>
    </source>
</evidence>
<dbReference type="KEGG" id="cna:AB433_02515"/>
<dbReference type="SUPFAM" id="SSF55729">
    <property type="entry name" value="Acyl-CoA N-acyltransferases (Nat)"/>
    <property type="match status" value="1"/>
</dbReference>
<sequence length="239" mass="26223">MMTANTCIWDYQVLTSDQPGFGDACEIIARLFAEREREFGFSSEIARPFIATETVLSDPASALAPVIEGGRPMTILTTWSDLLTPVLEKAGFHFRPIDWPAGPFNCGVFSRDGSGQQTYVELVNEEAPEIAPSHVLIAKDANGFVGGTIATVREDAAWLSVMCVCPGSPAGTGTSIWNALADDLESRGIRRLDLGTQTAERFYSRCGMRVTDRLISRLRWRSAPEGIVWNDLVMMTIDL</sequence>
<gene>
    <name evidence="1" type="ORF">AB433_02515</name>
</gene>
<dbReference type="InterPro" id="IPR016181">
    <property type="entry name" value="Acyl_CoA_acyltransferase"/>
</dbReference>
<name>A0A0G3XEP0_9SPHN</name>
<dbReference type="GO" id="GO:0016747">
    <property type="term" value="F:acyltransferase activity, transferring groups other than amino-acyl groups"/>
    <property type="evidence" value="ECO:0007669"/>
    <property type="project" value="InterPro"/>
</dbReference>
<dbReference type="EMBL" id="CP011770">
    <property type="protein sequence ID" value="AKM09091.1"/>
    <property type="molecule type" value="Genomic_DNA"/>
</dbReference>
<keyword evidence="2" id="KW-1185">Reference proteome</keyword>
<accession>A0A0G3XEP0</accession>
<dbReference type="RefSeq" id="WP_047819785.1">
    <property type="nucleotide sequence ID" value="NZ_CP011770.1"/>
</dbReference>
<dbReference type="Gene3D" id="3.40.630.30">
    <property type="match status" value="1"/>
</dbReference>
<dbReference type="PATRIC" id="fig|1348774.3.peg.529"/>
<dbReference type="InterPro" id="IPR000182">
    <property type="entry name" value="GNAT_dom"/>
</dbReference>
<dbReference type="Proteomes" id="UP000035287">
    <property type="component" value="Chromosome"/>
</dbReference>
<dbReference type="OrthoDB" id="8446212at2"/>
<protein>
    <submittedName>
        <fullName evidence="1">Uncharacterized protein</fullName>
    </submittedName>
</protein>
<proteinExistence type="predicted"/>
<organism evidence="1 2">
    <name type="scientific">Croceicoccus naphthovorans</name>
    <dbReference type="NCBI Taxonomy" id="1348774"/>
    <lineage>
        <taxon>Bacteria</taxon>
        <taxon>Pseudomonadati</taxon>
        <taxon>Pseudomonadota</taxon>
        <taxon>Alphaproteobacteria</taxon>
        <taxon>Sphingomonadales</taxon>
        <taxon>Erythrobacteraceae</taxon>
        <taxon>Croceicoccus</taxon>
    </lineage>
</organism>
<dbReference type="AlphaFoldDB" id="A0A0G3XEP0"/>
<evidence type="ECO:0000313" key="2">
    <source>
        <dbReference type="Proteomes" id="UP000035287"/>
    </source>
</evidence>
<dbReference type="STRING" id="1348774.AB433_02515"/>
<reference evidence="1 2" key="1">
    <citation type="submission" date="2015-06" db="EMBL/GenBank/DDBJ databases">
        <authorList>
            <person name="Zeng Y."/>
            <person name="Huang Y."/>
        </authorList>
    </citation>
    <scope>NUCLEOTIDE SEQUENCE [LARGE SCALE GENOMIC DNA]</scope>
    <source>
        <strain evidence="1 2">PQ-2</strain>
    </source>
</reference>